<evidence type="ECO:0000313" key="2">
    <source>
        <dbReference type="Proteomes" id="UP000071641"/>
    </source>
</evidence>
<keyword evidence="1" id="KW-0132">Cell division</keyword>
<sequence>MKQSFAINQSVHHTNMTRSAVREHYARLAAGARSFHQAHRFQSNDALLSGDSVSCDLVSVNIYQNNMSELAYLLRLLKSLAESHKWITLIAPPSNFSLSLFTKAGIQQSQIRIARPTATHDAQALMNKALASDTSAAVIGFGELSQFAESVSESEIHTPGFVISGIPEQLH</sequence>
<dbReference type="STRING" id="1796497.GCE9029_00898"/>
<evidence type="ECO:0000313" key="1">
    <source>
        <dbReference type="EMBL" id="CZF78530.1"/>
    </source>
</evidence>
<name>A0A128EWG3_9GAMM</name>
<protein>
    <submittedName>
        <fullName evidence="1">Cell division inhibitor SulA</fullName>
    </submittedName>
</protein>
<keyword evidence="2" id="KW-1185">Reference proteome</keyword>
<dbReference type="EMBL" id="FIZX01000001">
    <property type="protein sequence ID" value="CZF78530.1"/>
    <property type="molecule type" value="Genomic_DNA"/>
</dbReference>
<accession>A0A128EWG3</accession>
<keyword evidence="1" id="KW-0131">Cell cycle</keyword>
<reference evidence="2" key="1">
    <citation type="submission" date="2016-02" db="EMBL/GenBank/DDBJ databases">
        <authorList>
            <person name="Rodrigo-Torres Lidia"/>
            <person name="Arahal R.David."/>
        </authorList>
    </citation>
    <scope>NUCLEOTIDE SEQUENCE [LARGE SCALE GENOMIC DNA]</scope>
    <source>
        <strain evidence="2">CECT 9029</strain>
    </source>
</reference>
<dbReference type="GO" id="GO:0051301">
    <property type="term" value="P:cell division"/>
    <property type="evidence" value="ECO:0007669"/>
    <property type="project" value="UniProtKB-KW"/>
</dbReference>
<dbReference type="Proteomes" id="UP000071641">
    <property type="component" value="Unassembled WGS sequence"/>
</dbReference>
<dbReference type="InterPro" id="IPR027417">
    <property type="entry name" value="P-loop_NTPase"/>
</dbReference>
<organism evidence="1 2">
    <name type="scientific">Grimontia celer</name>
    <dbReference type="NCBI Taxonomy" id="1796497"/>
    <lineage>
        <taxon>Bacteria</taxon>
        <taxon>Pseudomonadati</taxon>
        <taxon>Pseudomonadota</taxon>
        <taxon>Gammaproteobacteria</taxon>
        <taxon>Vibrionales</taxon>
        <taxon>Vibrionaceae</taxon>
        <taxon>Grimontia</taxon>
    </lineage>
</organism>
<proteinExistence type="predicted"/>
<dbReference type="SUPFAM" id="SSF52540">
    <property type="entry name" value="P-loop containing nucleoside triphosphate hydrolases"/>
    <property type="match status" value="1"/>
</dbReference>
<dbReference type="Gene3D" id="3.40.50.300">
    <property type="entry name" value="P-loop containing nucleotide triphosphate hydrolases"/>
    <property type="match status" value="1"/>
</dbReference>
<dbReference type="AlphaFoldDB" id="A0A128EWG3"/>
<dbReference type="OrthoDB" id="5916535at2"/>
<gene>
    <name evidence="1" type="primary">sulA</name>
    <name evidence="1" type="ORF">GCE9029_00898</name>
</gene>